<feature type="domain" description="VTT" evidence="7">
    <location>
        <begin position="29"/>
        <end position="152"/>
    </location>
</feature>
<organism evidence="8 9">
    <name type="scientific">Candidatus Kaiserbacteria bacterium RIFCSPHIGHO2_01_FULL_55_17</name>
    <dbReference type="NCBI Taxonomy" id="1798484"/>
    <lineage>
        <taxon>Bacteria</taxon>
        <taxon>Candidatus Kaiseribacteriota</taxon>
    </lineage>
</organism>
<evidence type="ECO:0000313" key="9">
    <source>
        <dbReference type="Proteomes" id="UP000177958"/>
    </source>
</evidence>
<protein>
    <recommendedName>
        <fullName evidence="7">VTT domain-containing protein</fullName>
    </recommendedName>
</protein>
<evidence type="ECO:0000256" key="3">
    <source>
        <dbReference type="ARBA" id="ARBA00022692"/>
    </source>
</evidence>
<keyword evidence="2" id="KW-1003">Cell membrane</keyword>
<dbReference type="InterPro" id="IPR051311">
    <property type="entry name" value="DedA_domain"/>
</dbReference>
<feature type="transmembrane region" description="Helical" evidence="6">
    <location>
        <begin position="134"/>
        <end position="157"/>
    </location>
</feature>
<dbReference type="EMBL" id="MFKX01000008">
    <property type="protein sequence ID" value="OGG57908.1"/>
    <property type="molecule type" value="Genomic_DNA"/>
</dbReference>
<dbReference type="InterPro" id="IPR032816">
    <property type="entry name" value="VTT_dom"/>
</dbReference>
<keyword evidence="5 6" id="KW-0472">Membrane</keyword>
<evidence type="ECO:0000313" key="8">
    <source>
        <dbReference type="EMBL" id="OGG57908.1"/>
    </source>
</evidence>
<dbReference type="AlphaFoldDB" id="A0A1F6D906"/>
<evidence type="ECO:0000256" key="2">
    <source>
        <dbReference type="ARBA" id="ARBA00022475"/>
    </source>
</evidence>
<sequence>MDPGFLMELIATYTYVVIAPAAMLFGPPVSLIAGVLLRLDLITLVPTCLALAAGELGADVLWYWVGRRYGDTFVARYGRYFGITKTSIAYAKELFEKHHDIIIFTSKLTAGLGFAMVILFTAGLSRVPFRRYMMLNIAGQFLWTAGLLSIGYFLGHIYLKVENTFEKMALFALVAIILVSLFGFSRYLRGGLHKNI</sequence>
<accession>A0A1F6D906</accession>
<feature type="transmembrane region" description="Helical" evidence="6">
    <location>
        <begin position="101"/>
        <end position="122"/>
    </location>
</feature>
<dbReference type="Proteomes" id="UP000177958">
    <property type="component" value="Unassembled WGS sequence"/>
</dbReference>
<evidence type="ECO:0000256" key="6">
    <source>
        <dbReference type="SAM" id="Phobius"/>
    </source>
</evidence>
<dbReference type="PANTHER" id="PTHR42709">
    <property type="entry name" value="ALKALINE PHOSPHATASE LIKE PROTEIN"/>
    <property type="match status" value="1"/>
</dbReference>
<feature type="transmembrane region" description="Helical" evidence="6">
    <location>
        <begin position="12"/>
        <end position="37"/>
    </location>
</feature>
<evidence type="ECO:0000259" key="7">
    <source>
        <dbReference type="Pfam" id="PF09335"/>
    </source>
</evidence>
<dbReference type="Pfam" id="PF09335">
    <property type="entry name" value="VTT_dom"/>
    <property type="match status" value="1"/>
</dbReference>
<dbReference type="GO" id="GO:0005886">
    <property type="term" value="C:plasma membrane"/>
    <property type="evidence" value="ECO:0007669"/>
    <property type="project" value="UniProtKB-SubCell"/>
</dbReference>
<evidence type="ECO:0000256" key="1">
    <source>
        <dbReference type="ARBA" id="ARBA00004651"/>
    </source>
</evidence>
<feature type="transmembrane region" description="Helical" evidence="6">
    <location>
        <begin position="169"/>
        <end position="188"/>
    </location>
</feature>
<keyword evidence="3 6" id="KW-0812">Transmembrane</keyword>
<name>A0A1F6D906_9BACT</name>
<reference evidence="8 9" key="1">
    <citation type="journal article" date="2016" name="Nat. Commun.">
        <title>Thousands of microbial genomes shed light on interconnected biogeochemical processes in an aquifer system.</title>
        <authorList>
            <person name="Anantharaman K."/>
            <person name="Brown C.T."/>
            <person name="Hug L.A."/>
            <person name="Sharon I."/>
            <person name="Castelle C.J."/>
            <person name="Probst A.J."/>
            <person name="Thomas B.C."/>
            <person name="Singh A."/>
            <person name="Wilkins M.J."/>
            <person name="Karaoz U."/>
            <person name="Brodie E.L."/>
            <person name="Williams K.H."/>
            <person name="Hubbard S.S."/>
            <person name="Banfield J.F."/>
        </authorList>
    </citation>
    <scope>NUCLEOTIDE SEQUENCE [LARGE SCALE GENOMIC DNA]</scope>
</reference>
<evidence type="ECO:0000256" key="4">
    <source>
        <dbReference type="ARBA" id="ARBA00022989"/>
    </source>
</evidence>
<evidence type="ECO:0000256" key="5">
    <source>
        <dbReference type="ARBA" id="ARBA00023136"/>
    </source>
</evidence>
<comment type="caution">
    <text evidence="8">The sequence shown here is derived from an EMBL/GenBank/DDBJ whole genome shotgun (WGS) entry which is preliminary data.</text>
</comment>
<dbReference type="PANTHER" id="PTHR42709:SF6">
    <property type="entry name" value="UNDECAPRENYL PHOSPHATE TRANSPORTER A"/>
    <property type="match status" value="1"/>
</dbReference>
<comment type="subcellular location">
    <subcellularLocation>
        <location evidence="1">Cell membrane</location>
        <topology evidence="1">Multi-pass membrane protein</topology>
    </subcellularLocation>
</comment>
<keyword evidence="4 6" id="KW-1133">Transmembrane helix</keyword>
<feature type="transmembrane region" description="Helical" evidence="6">
    <location>
        <begin position="44"/>
        <end position="65"/>
    </location>
</feature>
<proteinExistence type="predicted"/>
<gene>
    <name evidence="8" type="ORF">A2853_03180</name>
</gene>